<name>A0A2P8F792_9RHOB</name>
<feature type="compositionally biased region" description="Basic and acidic residues" evidence="1">
    <location>
        <begin position="1"/>
        <end position="15"/>
    </location>
</feature>
<organism evidence="2 3">
    <name type="scientific">Shimia abyssi</name>
    <dbReference type="NCBI Taxonomy" id="1662395"/>
    <lineage>
        <taxon>Bacteria</taxon>
        <taxon>Pseudomonadati</taxon>
        <taxon>Pseudomonadota</taxon>
        <taxon>Alphaproteobacteria</taxon>
        <taxon>Rhodobacterales</taxon>
        <taxon>Roseobacteraceae</taxon>
    </lineage>
</organism>
<dbReference type="EMBL" id="PYGJ01000016">
    <property type="protein sequence ID" value="PSL17583.1"/>
    <property type="molecule type" value="Genomic_DNA"/>
</dbReference>
<evidence type="ECO:0008006" key="4">
    <source>
        <dbReference type="Google" id="ProtNLM"/>
    </source>
</evidence>
<dbReference type="RefSeq" id="WP_165798942.1">
    <property type="nucleotide sequence ID" value="NZ_PYGJ01000016.1"/>
</dbReference>
<accession>A0A2P8F792</accession>
<evidence type="ECO:0000256" key="1">
    <source>
        <dbReference type="SAM" id="MobiDB-lite"/>
    </source>
</evidence>
<keyword evidence="3" id="KW-1185">Reference proteome</keyword>
<gene>
    <name evidence="2" type="ORF">CLV88_11630</name>
</gene>
<dbReference type="Proteomes" id="UP000240418">
    <property type="component" value="Unassembled WGS sequence"/>
</dbReference>
<feature type="region of interest" description="Disordered" evidence="1">
    <location>
        <begin position="1"/>
        <end position="22"/>
    </location>
</feature>
<comment type="caution">
    <text evidence="2">The sequence shown here is derived from an EMBL/GenBank/DDBJ whole genome shotgun (WGS) entry which is preliminary data.</text>
</comment>
<protein>
    <recommendedName>
        <fullName evidence="4">HTH DNA binding domain-containing protein</fullName>
    </recommendedName>
</protein>
<evidence type="ECO:0000313" key="2">
    <source>
        <dbReference type="EMBL" id="PSL17583.1"/>
    </source>
</evidence>
<evidence type="ECO:0000313" key="3">
    <source>
        <dbReference type="Proteomes" id="UP000240418"/>
    </source>
</evidence>
<proteinExistence type="predicted"/>
<dbReference type="AlphaFoldDB" id="A0A2P8F792"/>
<sequence length="369" mass="40998">MKNQRENKANFEEAQRSLYDPEPVNEEDLWFLPATPEDVAPTDMPWPVAARESNLEPEVWQAAEKEQYRALLVAVQAVSKFGERLKQFPPEVAERFAIDTVSAVLRSEGNWLSSEQIALYRTLRTASDDAAQDLSRASWAVRRLFVGHQSGVEAGEALGGLHGFLGRTHLLSPQQMPGEERAVGDELAALSDRWCDGVGRLQACHPMTRAAYGFASWRAEGITPYEELLEPTMAALLIGASGLAPFLPMAQGYRLDRHSLRLGSAGAEQRLAVFYGAIEAGALSAVLELDRLMAWRENAQESISDLSGRTPPMMAEAFLRARVVSADWLAEEVGCSTMTARRNLNLFMDRSLVREVTGQDRYRFWTVAL</sequence>
<reference evidence="2 3" key="1">
    <citation type="submission" date="2018-03" db="EMBL/GenBank/DDBJ databases">
        <title>Genomic Encyclopedia of Archaeal and Bacterial Type Strains, Phase II (KMG-II): from individual species to whole genera.</title>
        <authorList>
            <person name="Goeker M."/>
        </authorList>
    </citation>
    <scope>NUCLEOTIDE SEQUENCE [LARGE SCALE GENOMIC DNA]</scope>
    <source>
        <strain evidence="2 3">DSM 100673</strain>
    </source>
</reference>